<evidence type="ECO:0000313" key="1">
    <source>
        <dbReference type="EMBL" id="KAK8769485.1"/>
    </source>
</evidence>
<reference evidence="1 2" key="1">
    <citation type="journal article" date="2023" name="Arcadia Sci">
        <title>De novo assembly of a long-read Amblyomma americanum tick genome.</title>
        <authorList>
            <person name="Chou S."/>
            <person name="Poskanzer K.E."/>
            <person name="Rollins M."/>
            <person name="Thuy-Boun P.S."/>
        </authorList>
    </citation>
    <scope>NUCLEOTIDE SEQUENCE [LARGE SCALE GENOMIC DNA]</scope>
    <source>
        <strain evidence="1">F_SG_1</strain>
        <tissue evidence="1">Salivary glands</tissue>
    </source>
</reference>
<dbReference type="EMBL" id="JARKHS020022545">
    <property type="protein sequence ID" value="KAK8769485.1"/>
    <property type="molecule type" value="Genomic_DNA"/>
</dbReference>
<sequence length="158" mass="17959">MELEAERVEHQRHLGVVDEHVQEKTHLANELLARLAEAVQSHSLEVSDLPRKKAEATATAETAKQWFALAHQVAAEELLLKLDDHRAKNNELRAKNCEEVEAMRSYERTNEAQGKELSRQLTALKASHSQDMHISYSCGCHLRTSRRNVGYRSACYPC</sequence>
<dbReference type="Proteomes" id="UP001321473">
    <property type="component" value="Unassembled WGS sequence"/>
</dbReference>
<proteinExistence type="predicted"/>
<dbReference type="AlphaFoldDB" id="A0AAQ4E448"/>
<protein>
    <submittedName>
        <fullName evidence="1">Uncharacterized protein</fullName>
    </submittedName>
</protein>
<accession>A0AAQ4E448</accession>
<name>A0AAQ4E448_AMBAM</name>
<comment type="caution">
    <text evidence="1">The sequence shown here is derived from an EMBL/GenBank/DDBJ whole genome shotgun (WGS) entry which is preliminary data.</text>
</comment>
<gene>
    <name evidence="1" type="ORF">V5799_014050</name>
</gene>
<organism evidence="1 2">
    <name type="scientific">Amblyomma americanum</name>
    <name type="common">Lone star tick</name>
    <dbReference type="NCBI Taxonomy" id="6943"/>
    <lineage>
        <taxon>Eukaryota</taxon>
        <taxon>Metazoa</taxon>
        <taxon>Ecdysozoa</taxon>
        <taxon>Arthropoda</taxon>
        <taxon>Chelicerata</taxon>
        <taxon>Arachnida</taxon>
        <taxon>Acari</taxon>
        <taxon>Parasitiformes</taxon>
        <taxon>Ixodida</taxon>
        <taxon>Ixodoidea</taxon>
        <taxon>Ixodidae</taxon>
        <taxon>Amblyomminae</taxon>
        <taxon>Amblyomma</taxon>
    </lineage>
</organism>
<evidence type="ECO:0000313" key="2">
    <source>
        <dbReference type="Proteomes" id="UP001321473"/>
    </source>
</evidence>
<keyword evidence="2" id="KW-1185">Reference proteome</keyword>